<proteinExistence type="predicted"/>
<dbReference type="InterPro" id="IPR036291">
    <property type="entry name" value="NAD(P)-bd_dom_sf"/>
</dbReference>
<dbReference type="Gene3D" id="3.40.50.720">
    <property type="entry name" value="NAD(P)-binding Rossmann-like Domain"/>
    <property type="match status" value="1"/>
</dbReference>
<reference evidence="1 2" key="1">
    <citation type="submission" date="2019-08" db="EMBL/GenBank/DDBJ databases">
        <title>Paraburkholderia sp. DCY113.</title>
        <authorList>
            <person name="Kang J."/>
        </authorList>
    </citation>
    <scope>NUCLEOTIDE SEQUENCE [LARGE SCALE GENOMIC DNA]</scope>
    <source>
        <strain evidence="1 2">DCY113</strain>
    </source>
</reference>
<dbReference type="AlphaFoldDB" id="A0A5B0H8G9"/>
<dbReference type="Pfam" id="PF13561">
    <property type="entry name" value="adh_short_C2"/>
    <property type="match status" value="1"/>
</dbReference>
<sequence length="58" mass="6499">MLRARTQMVTSRRIAEPRDIADVVLFLASERSGYVKGQELPVDSGLCRNVMSPVPRPQ</sequence>
<evidence type="ECO:0000313" key="1">
    <source>
        <dbReference type="EMBL" id="KAA1011498.1"/>
    </source>
</evidence>
<dbReference type="EMBL" id="VTUZ01000009">
    <property type="protein sequence ID" value="KAA1011498.1"/>
    <property type="molecule type" value="Genomic_DNA"/>
</dbReference>
<name>A0A5B0H8G9_9BURK</name>
<keyword evidence="2" id="KW-1185">Reference proteome</keyword>
<gene>
    <name evidence="1" type="ORF">FVF58_15655</name>
</gene>
<accession>A0A5B0H8G9</accession>
<dbReference type="Proteomes" id="UP000325273">
    <property type="component" value="Unassembled WGS sequence"/>
</dbReference>
<comment type="caution">
    <text evidence="1">The sequence shown here is derived from an EMBL/GenBank/DDBJ whole genome shotgun (WGS) entry which is preliminary data.</text>
</comment>
<evidence type="ECO:0000313" key="2">
    <source>
        <dbReference type="Proteomes" id="UP000325273"/>
    </source>
</evidence>
<dbReference type="InterPro" id="IPR002347">
    <property type="entry name" value="SDR_fam"/>
</dbReference>
<organism evidence="1 2">
    <name type="scientific">Paraburkholderia panacisoli</name>
    <dbReference type="NCBI Taxonomy" id="2603818"/>
    <lineage>
        <taxon>Bacteria</taxon>
        <taxon>Pseudomonadati</taxon>
        <taxon>Pseudomonadota</taxon>
        <taxon>Betaproteobacteria</taxon>
        <taxon>Burkholderiales</taxon>
        <taxon>Burkholderiaceae</taxon>
        <taxon>Paraburkholderia</taxon>
    </lineage>
</organism>
<dbReference type="SUPFAM" id="SSF51735">
    <property type="entry name" value="NAD(P)-binding Rossmann-fold domains"/>
    <property type="match status" value="1"/>
</dbReference>
<protein>
    <submittedName>
        <fullName evidence="1">SDR family oxidoreductase</fullName>
    </submittedName>
</protein>